<protein>
    <recommendedName>
        <fullName evidence="4">Porin</fullName>
    </recommendedName>
</protein>
<sequence>MPWHPMRFLPPGLLVLLLAVAAPAPAQSPESDIPDQVDESALPGFNDYAIPEISNRLLEDIQDDEGAFTWTPGVVLLYDWNAIDQDADTEAEVGVQGHEDEWRAIRFTNRGRIGHSGKLTYLLSFEYKGFNKNPGDPNWAWTDIQLKYDLGRAGALMVGKVKEAAIYEMVGDSANLPHQERVLSPFFQSRSVGINWLRSWGGERGTFELGAYNDAWTQPGDVGLDERGNQLAARLTGLAWWHDDGRRYLHLGASVRHVEDNDGVLNFRGRPASNVLPNYANTGDFEADSARIVGLEALWNHGPVSLLGEWAVNHVDAPLHGDPRFHGWHLTGSWVLTGETRPYDRKVGYARRVMPEGHWGALELVGRVGAADLSDAGIDGGAFRIATVGANWWASRRIKLGVQWTRTDLDGPGQSGSTDAIQTRLQWVY</sequence>
<dbReference type="SUPFAM" id="SSF56935">
    <property type="entry name" value="Porins"/>
    <property type="match status" value="1"/>
</dbReference>
<feature type="chain" id="PRO_5030684585" description="Porin" evidence="1">
    <location>
        <begin position="27"/>
        <end position="429"/>
    </location>
</feature>
<dbReference type="EMBL" id="JACHTF010000016">
    <property type="protein sequence ID" value="MBB1061592.1"/>
    <property type="molecule type" value="Genomic_DNA"/>
</dbReference>
<organism evidence="2 3">
    <name type="scientific">Marilutibacter spongiae</name>
    <dbReference type="NCBI Taxonomy" id="2025720"/>
    <lineage>
        <taxon>Bacteria</taxon>
        <taxon>Pseudomonadati</taxon>
        <taxon>Pseudomonadota</taxon>
        <taxon>Gammaproteobacteria</taxon>
        <taxon>Lysobacterales</taxon>
        <taxon>Lysobacteraceae</taxon>
        <taxon>Marilutibacter</taxon>
    </lineage>
</organism>
<dbReference type="AlphaFoldDB" id="A0A7W3Y6U0"/>
<keyword evidence="3" id="KW-1185">Reference proteome</keyword>
<dbReference type="Proteomes" id="UP000523196">
    <property type="component" value="Unassembled WGS sequence"/>
</dbReference>
<evidence type="ECO:0000313" key="2">
    <source>
        <dbReference type="EMBL" id="MBB1061592.1"/>
    </source>
</evidence>
<dbReference type="InterPro" id="IPR023614">
    <property type="entry name" value="Porin_dom_sf"/>
</dbReference>
<dbReference type="RefSeq" id="WP_182688366.1">
    <property type="nucleotide sequence ID" value="NZ_JACHTF010000016.1"/>
</dbReference>
<reference evidence="2 3" key="1">
    <citation type="submission" date="2020-08" db="EMBL/GenBank/DDBJ databases">
        <authorList>
            <person name="Xu S."/>
            <person name="Li A."/>
        </authorList>
    </citation>
    <scope>NUCLEOTIDE SEQUENCE [LARGE SCALE GENOMIC DNA]</scope>
    <source>
        <strain evidence="2 3">119BY6-57</strain>
    </source>
</reference>
<dbReference type="InterPro" id="IPR010870">
    <property type="entry name" value="Porin_O/P"/>
</dbReference>
<dbReference type="Pfam" id="PF07396">
    <property type="entry name" value="Porin_O_P"/>
    <property type="match status" value="1"/>
</dbReference>
<evidence type="ECO:0000256" key="1">
    <source>
        <dbReference type="SAM" id="SignalP"/>
    </source>
</evidence>
<evidence type="ECO:0000313" key="3">
    <source>
        <dbReference type="Proteomes" id="UP000523196"/>
    </source>
</evidence>
<name>A0A7W3Y6U0_9GAMM</name>
<evidence type="ECO:0008006" key="4">
    <source>
        <dbReference type="Google" id="ProtNLM"/>
    </source>
</evidence>
<accession>A0A7W3Y6U0</accession>
<proteinExistence type="predicted"/>
<keyword evidence="1" id="KW-0732">Signal</keyword>
<dbReference type="Gene3D" id="2.40.160.10">
    <property type="entry name" value="Porin"/>
    <property type="match status" value="1"/>
</dbReference>
<feature type="signal peptide" evidence="1">
    <location>
        <begin position="1"/>
        <end position="26"/>
    </location>
</feature>
<gene>
    <name evidence="2" type="ORF">H4F98_13545</name>
</gene>
<comment type="caution">
    <text evidence="2">The sequence shown here is derived from an EMBL/GenBank/DDBJ whole genome shotgun (WGS) entry which is preliminary data.</text>
</comment>